<feature type="region of interest" description="Disordered" evidence="19">
    <location>
        <begin position="141"/>
        <end position="194"/>
    </location>
</feature>
<dbReference type="GO" id="GO:0006850">
    <property type="term" value="P:pyruvate import into mitochondria"/>
    <property type="evidence" value="ECO:0007669"/>
    <property type="project" value="InterPro"/>
</dbReference>
<evidence type="ECO:0000256" key="3">
    <source>
        <dbReference type="ARBA" id="ARBA00004496"/>
    </source>
</evidence>
<gene>
    <name evidence="21" type="ORF">C7999DRAFT_40594</name>
</gene>
<dbReference type="EMBL" id="MU857641">
    <property type="protein sequence ID" value="KAK4248185.1"/>
    <property type="molecule type" value="Genomic_DNA"/>
</dbReference>
<dbReference type="GO" id="GO:0000398">
    <property type="term" value="P:mRNA splicing, via spliceosome"/>
    <property type="evidence" value="ECO:0007669"/>
    <property type="project" value="TreeGrafter"/>
</dbReference>
<comment type="caution">
    <text evidence="21">The sequence shown here is derived from an EMBL/GenBank/DDBJ whole genome shotgun (WGS) entry which is preliminary data.</text>
</comment>
<evidence type="ECO:0000256" key="11">
    <source>
        <dbReference type="ARBA" id="ARBA00022884"/>
    </source>
</evidence>
<evidence type="ECO:0000256" key="16">
    <source>
        <dbReference type="ARBA" id="ARBA00023242"/>
    </source>
</evidence>
<dbReference type="CDD" id="cd01717">
    <property type="entry name" value="Sm_B"/>
    <property type="match status" value="1"/>
</dbReference>
<keyword evidence="8" id="KW-0507">mRNA processing</keyword>
<keyword evidence="6 18" id="KW-0813">Transport</keyword>
<keyword evidence="11" id="KW-0694">RNA-binding</keyword>
<dbReference type="Gene3D" id="2.30.30.100">
    <property type="match status" value="1"/>
</dbReference>
<keyword evidence="12" id="KW-1133">Transmembrane helix</keyword>
<keyword evidence="10 18" id="KW-0999">Mitochondrion inner membrane</keyword>
<evidence type="ECO:0000256" key="18">
    <source>
        <dbReference type="RuleBase" id="RU363100"/>
    </source>
</evidence>
<evidence type="ECO:0000256" key="5">
    <source>
        <dbReference type="ARBA" id="ARBA00009123"/>
    </source>
</evidence>
<dbReference type="SMART" id="SM00651">
    <property type="entry name" value="Sm"/>
    <property type="match status" value="1"/>
</dbReference>
<evidence type="ECO:0000313" key="22">
    <source>
        <dbReference type="Proteomes" id="UP001303647"/>
    </source>
</evidence>
<keyword evidence="7" id="KW-0963">Cytoplasm</keyword>
<keyword evidence="15" id="KW-0508">mRNA splicing</keyword>
<dbReference type="InterPro" id="IPR047575">
    <property type="entry name" value="Sm"/>
</dbReference>
<dbReference type="InterPro" id="IPR001163">
    <property type="entry name" value="Sm_dom_euk/arc"/>
</dbReference>
<evidence type="ECO:0000256" key="17">
    <source>
        <dbReference type="ARBA" id="ARBA00023274"/>
    </source>
</evidence>
<evidence type="ECO:0000256" key="15">
    <source>
        <dbReference type="ARBA" id="ARBA00023187"/>
    </source>
</evidence>
<keyword evidence="17" id="KW-0687">Ribonucleoprotein</keyword>
<dbReference type="GO" id="GO:0005682">
    <property type="term" value="C:U5 snRNP"/>
    <property type="evidence" value="ECO:0007669"/>
    <property type="project" value="TreeGrafter"/>
</dbReference>
<keyword evidence="16" id="KW-0539">Nucleus</keyword>
<dbReference type="GO" id="GO:0005687">
    <property type="term" value="C:U4 snRNP"/>
    <property type="evidence" value="ECO:0007669"/>
    <property type="project" value="TreeGrafter"/>
</dbReference>
<dbReference type="GO" id="GO:0070990">
    <property type="term" value="F:snRNP binding"/>
    <property type="evidence" value="ECO:0007669"/>
    <property type="project" value="TreeGrafter"/>
</dbReference>
<dbReference type="GO" id="GO:0005685">
    <property type="term" value="C:U1 snRNP"/>
    <property type="evidence" value="ECO:0007669"/>
    <property type="project" value="TreeGrafter"/>
</dbReference>
<dbReference type="GO" id="GO:0003723">
    <property type="term" value="F:RNA binding"/>
    <property type="evidence" value="ECO:0007669"/>
    <property type="project" value="UniProtKB-KW"/>
</dbReference>
<sequence length="339" mass="35176">MAAVLSQGKMINYRMRVTLNDGRQMTGQMLAFDKHMNLVLADTEEFRRTKRKQNKPAAPGASTSTAIIEQEEKRTLGLTIVRGAHIVSLSVESPPPADPSARLGKTTGAGIATALTAGPGVARPAGRGAAAPISLAGPAAGVGGATPPPPFPGFPGAPPGFPGPPPPGFGGAFPPPAGFPGAPGFPPGFPPGGAPPSGPITVKMAAFVKAVNAKIRAHPVLNYVCSTHFWGPVSNFGIPVAAVMDTQKSPELISGPMTFALCVYSATFMRYALAVTPKNYLLFLCHFVNEGAQLTQGYRYLQWTQWGGREKAALTGAVDAGKEKVGEVESKVKELAGKK</sequence>
<protein>
    <recommendedName>
        <fullName evidence="18">Mitochondrial pyruvate carrier</fullName>
    </recommendedName>
</protein>
<comment type="subcellular location">
    <subcellularLocation>
        <location evidence="3">Cytoplasm</location>
    </subcellularLocation>
    <subcellularLocation>
        <location evidence="2 18">Mitochondrion inner membrane</location>
        <topology evidence="2 18">Multi-pass membrane protein</topology>
    </subcellularLocation>
    <subcellularLocation>
        <location evidence="1">Nucleus</location>
    </subcellularLocation>
</comment>
<proteinExistence type="inferred from homology"/>
<evidence type="ECO:0000256" key="6">
    <source>
        <dbReference type="ARBA" id="ARBA00022448"/>
    </source>
</evidence>
<dbReference type="SUPFAM" id="SSF50182">
    <property type="entry name" value="Sm-like ribonucleoproteins"/>
    <property type="match status" value="1"/>
</dbReference>
<evidence type="ECO:0000256" key="7">
    <source>
        <dbReference type="ARBA" id="ARBA00022490"/>
    </source>
</evidence>
<evidence type="ECO:0000313" key="21">
    <source>
        <dbReference type="EMBL" id="KAK4248185.1"/>
    </source>
</evidence>
<dbReference type="InterPro" id="IPR010920">
    <property type="entry name" value="LSM_dom_sf"/>
</dbReference>
<accession>A0AAN7CUI4</accession>
<organism evidence="21 22">
    <name type="scientific">Corynascus novoguineensis</name>
    <dbReference type="NCBI Taxonomy" id="1126955"/>
    <lineage>
        <taxon>Eukaryota</taxon>
        <taxon>Fungi</taxon>
        <taxon>Dikarya</taxon>
        <taxon>Ascomycota</taxon>
        <taxon>Pezizomycotina</taxon>
        <taxon>Sordariomycetes</taxon>
        <taxon>Sordariomycetidae</taxon>
        <taxon>Sordariales</taxon>
        <taxon>Chaetomiaceae</taxon>
        <taxon>Corynascus</taxon>
    </lineage>
</organism>
<evidence type="ECO:0000256" key="2">
    <source>
        <dbReference type="ARBA" id="ARBA00004448"/>
    </source>
</evidence>
<dbReference type="InterPro" id="IPR005336">
    <property type="entry name" value="MPC"/>
</dbReference>
<dbReference type="GO" id="GO:0005743">
    <property type="term" value="C:mitochondrial inner membrane"/>
    <property type="evidence" value="ECO:0007669"/>
    <property type="project" value="UniProtKB-SubCell"/>
</dbReference>
<comment type="similarity">
    <text evidence="5">Belongs to the snRNP SmB/SmN family.</text>
</comment>
<keyword evidence="13 18" id="KW-0496">Mitochondrion</keyword>
<dbReference type="Pfam" id="PF03650">
    <property type="entry name" value="MPC"/>
    <property type="match status" value="1"/>
</dbReference>
<evidence type="ECO:0000256" key="19">
    <source>
        <dbReference type="SAM" id="MobiDB-lite"/>
    </source>
</evidence>
<dbReference type="AlphaFoldDB" id="A0AAN7CUI4"/>
<name>A0AAN7CUI4_9PEZI</name>
<dbReference type="GO" id="GO:0005686">
    <property type="term" value="C:U2 snRNP"/>
    <property type="evidence" value="ECO:0007669"/>
    <property type="project" value="TreeGrafter"/>
</dbReference>
<comment type="similarity">
    <text evidence="4 18">Belongs to the mitochondrial pyruvate carrier (MPC) (TC 2.A.105) family.</text>
</comment>
<evidence type="ECO:0000256" key="13">
    <source>
        <dbReference type="ARBA" id="ARBA00023128"/>
    </source>
</evidence>
<reference evidence="21" key="1">
    <citation type="journal article" date="2023" name="Mol. Phylogenet. Evol.">
        <title>Genome-scale phylogeny and comparative genomics of the fungal order Sordariales.</title>
        <authorList>
            <person name="Hensen N."/>
            <person name="Bonometti L."/>
            <person name="Westerberg I."/>
            <person name="Brannstrom I.O."/>
            <person name="Guillou S."/>
            <person name="Cros-Aarteil S."/>
            <person name="Calhoun S."/>
            <person name="Haridas S."/>
            <person name="Kuo A."/>
            <person name="Mondo S."/>
            <person name="Pangilinan J."/>
            <person name="Riley R."/>
            <person name="LaButti K."/>
            <person name="Andreopoulos B."/>
            <person name="Lipzen A."/>
            <person name="Chen C."/>
            <person name="Yan M."/>
            <person name="Daum C."/>
            <person name="Ng V."/>
            <person name="Clum A."/>
            <person name="Steindorff A."/>
            <person name="Ohm R.A."/>
            <person name="Martin F."/>
            <person name="Silar P."/>
            <person name="Natvig D.O."/>
            <person name="Lalanne C."/>
            <person name="Gautier V."/>
            <person name="Ament-Velasquez S.L."/>
            <person name="Kruys A."/>
            <person name="Hutchinson M.I."/>
            <person name="Powell A.J."/>
            <person name="Barry K."/>
            <person name="Miller A.N."/>
            <person name="Grigoriev I.V."/>
            <person name="Debuchy R."/>
            <person name="Gladieux P."/>
            <person name="Hiltunen Thoren M."/>
            <person name="Johannesson H."/>
        </authorList>
    </citation>
    <scope>NUCLEOTIDE SEQUENCE</scope>
    <source>
        <strain evidence="21">CBS 359.72</strain>
    </source>
</reference>
<keyword evidence="14" id="KW-0472">Membrane</keyword>
<keyword evidence="22" id="KW-1185">Reference proteome</keyword>
<evidence type="ECO:0000256" key="10">
    <source>
        <dbReference type="ARBA" id="ARBA00022792"/>
    </source>
</evidence>
<dbReference type="GO" id="GO:0071004">
    <property type="term" value="C:U2-type prespliceosome"/>
    <property type="evidence" value="ECO:0007669"/>
    <property type="project" value="TreeGrafter"/>
</dbReference>
<evidence type="ECO:0000256" key="8">
    <source>
        <dbReference type="ARBA" id="ARBA00022664"/>
    </source>
</evidence>
<comment type="function">
    <text evidence="18">Mediates the uptake of pyruvate into mitochondria.</text>
</comment>
<dbReference type="GO" id="GO:0046540">
    <property type="term" value="C:U4/U6 x U5 tri-snRNP complex"/>
    <property type="evidence" value="ECO:0007669"/>
    <property type="project" value="TreeGrafter"/>
</dbReference>
<dbReference type="PROSITE" id="PS52002">
    <property type="entry name" value="SM"/>
    <property type="match status" value="1"/>
</dbReference>
<evidence type="ECO:0000256" key="12">
    <source>
        <dbReference type="ARBA" id="ARBA00022989"/>
    </source>
</evidence>
<dbReference type="GO" id="GO:0071013">
    <property type="term" value="C:catalytic step 2 spliceosome"/>
    <property type="evidence" value="ECO:0007669"/>
    <property type="project" value="TreeGrafter"/>
</dbReference>
<dbReference type="InterPro" id="IPR050914">
    <property type="entry name" value="snRNP_SmB/NAA38-like"/>
</dbReference>
<dbReference type="Pfam" id="PF01423">
    <property type="entry name" value="LSM"/>
    <property type="match status" value="1"/>
</dbReference>
<evidence type="ECO:0000256" key="1">
    <source>
        <dbReference type="ARBA" id="ARBA00004123"/>
    </source>
</evidence>
<dbReference type="FunFam" id="2.30.30.100:FF:000047">
    <property type="entry name" value="Small nuclear ribonucleoprotein SmB, putative"/>
    <property type="match status" value="1"/>
</dbReference>
<evidence type="ECO:0000259" key="20">
    <source>
        <dbReference type="PROSITE" id="PS52002"/>
    </source>
</evidence>
<feature type="compositionally biased region" description="Pro residues" evidence="19">
    <location>
        <begin position="146"/>
        <end position="194"/>
    </location>
</feature>
<dbReference type="Proteomes" id="UP001303647">
    <property type="component" value="Unassembled WGS sequence"/>
</dbReference>
<feature type="domain" description="Sm" evidence="20">
    <location>
        <begin position="2"/>
        <end position="95"/>
    </location>
</feature>
<evidence type="ECO:0000256" key="14">
    <source>
        <dbReference type="ARBA" id="ARBA00023136"/>
    </source>
</evidence>
<evidence type="ECO:0000256" key="4">
    <source>
        <dbReference type="ARBA" id="ARBA00006416"/>
    </source>
</evidence>
<dbReference type="PANTHER" id="PTHR10701">
    <property type="entry name" value="SMALL NUCLEAR RIBONUCLEOPROTEIN-ASSOCIATED PROTEIN B AND N"/>
    <property type="match status" value="1"/>
</dbReference>
<keyword evidence="9" id="KW-0812">Transmembrane</keyword>
<dbReference type="PANTHER" id="PTHR10701:SF0">
    <property type="entry name" value="SMALL NUCLEAR RIBONUCLEOPROTEIN-ASSOCIATED PROTEIN B"/>
    <property type="match status" value="1"/>
</dbReference>
<reference evidence="21" key="2">
    <citation type="submission" date="2023-05" db="EMBL/GenBank/DDBJ databases">
        <authorList>
            <consortium name="Lawrence Berkeley National Laboratory"/>
            <person name="Steindorff A."/>
            <person name="Hensen N."/>
            <person name="Bonometti L."/>
            <person name="Westerberg I."/>
            <person name="Brannstrom I.O."/>
            <person name="Guillou S."/>
            <person name="Cros-Aarteil S."/>
            <person name="Calhoun S."/>
            <person name="Haridas S."/>
            <person name="Kuo A."/>
            <person name="Mondo S."/>
            <person name="Pangilinan J."/>
            <person name="Riley R."/>
            <person name="Labutti K."/>
            <person name="Andreopoulos B."/>
            <person name="Lipzen A."/>
            <person name="Chen C."/>
            <person name="Yanf M."/>
            <person name="Daum C."/>
            <person name="Ng V."/>
            <person name="Clum A."/>
            <person name="Ohm R."/>
            <person name="Martin F."/>
            <person name="Silar P."/>
            <person name="Natvig D."/>
            <person name="Lalanne C."/>
            <person name="Gautier V."/>
            <person name="Ament-Velasquez S.L."/>
            <person name="Kruys A."/>
            <person name="Hutchinson M.I."/>
            <person name="Powell A.J."/>
            <person name="Barry K."/>
            <person name="Miller A.N."/>
            <person name="Grigoriev I.V."/>
            <person name="Debuchy R."/>
            <person name="Gladieux P."/>
            <person name="Thoren M.H."/>
            <person name="Johannesson H."/>
        </authorList>
    </citation>
    <scope>NUCLEOTIDE SEQUENCE</scope>
    <source>
        <strain evidence="21">CBS 359.72</strain>
    </source>
</reference>
<evidence type="ECO:0000256" key="9">
    <source>
        <dbReference type="ARBA" id="ARBA00022692"/>
    </source>
</evidence>